<keyword evidence="1" id="KW-0472">Membrane</keyword>
<sequence>MFYLCDKDMDIYEDLYFTIRSSGFFVTVIFLIMLYAVLFRVCFEWIFNNHGHCCGIPNVLFCLLSGTMAFGMGLLILQAVVLSIYLTGGYFGNKTSDEIRQC</sequence>
<dbReference type="Proteomes" id="UP000231293">
    <property type="component" value="Unassembled WGS sequence"/>
</dbReference>
<evidence type="ECO:0000256" key="1">
    <source>
        <dbReference type="SAM" id="Phobius"/>
    </source>
</evidence>
<comment type="caution">
    <text evidence="2">The sequence shown here is derived from an EMBL/GenBank/DDBJ whole genome shotgun (WGS) entry which is preliminary data.</text>
</comment>
<keyword evidence="1" id="KW-0812">Transmembrane</keyword>
<evidence type="ECO:0000313" key="3">
    <source>
        <dbReference type="Proteomes" id="UP000231293"/>
    </source>
</evidence>
<dbReference type="AlphaFoldDB" id="A0A2N9WSK8"/>
<gene>
    <name evidence="2" type="ORF">BGI32_08565</name>
</gene>
<accession>A0A2N9WSK8</accession>
<keyword evidence="1" id="KW-1133">Transmembrane helix</keyword>
<feature type="transmembrane region" description="Helical" evidence="1">
    <location>
        <begin position="59"/>
        <end position="86"/>
    </location>
</feature>
<organism evidence="2 3">
    <name type="scientific">Snodgrassella alvi</name>
    <dbReference type="NCBI Taxonomy" id="1196083"/>
    <lineage>
        <taxon>Bacteria</taxon>
        <taxon>Pseudomonadati</taxon>
        <taxon>Pseudomonadota</taxon>
        <taxon>Betaproteobacteria</taxon>
        <taxon>Neisseriales</taxon>
        <taxon>Neisseriaceae</taxon>
        <taxon>Snodgrassella</taxon>
    </lineage>
</organism>
<feature type="transmembrane region" description="Helical" evidence="1">
    <location>
        <begin position="24"/>
        <end position="47"/>
    </location>
</feature>
<reference evidence="2 3" key="1">
    <citation type="journal article" date="2017" name="MBio">
        <title>Type VI secretion-mediated competition in the bee gut microbiome.</title>
        <authorList>
            <person name="Steele M.I."/>
            <person name="Kwong W.K."/>
            <person name="Powell J.E."/>
            <person name="Whiteley M."/>
            <person name="Moran N.A."/>
        </authorList>
    </citation>
    <scope>NUCLEOTIDE SEQUENCE [LARGE SCALE GENOMIC DNA]</scope>
    <source>
        <strain evidence="2 3">App2-2</strain>
    </source>
</reference>
<name>A0A2N9WSK8_9NEIS</name>
<protein>
    <submittedName>
        <fullName evidence="2">Uncharacterized protein</fullName>
    </submittedName>
</protein>
<dbReference type="EMBL" id="MDVB01000091">
    <property type="protein sequence ID" value="PIT13847.1"/>
    <property type="molecule type" value="Genomic_DNA"/>
</dbReference>
<evidence type="ECO:0000313" key="2">
    <source>
        <dbReference type="EMBL" id="PIT13847.1"/>
    </source>
</evidence>
<proteinExistence type="predicted"/>